<name>A0A5J4K878_9CHLR</name>
<keyword evidence="2" id="KW-1185">Reference proteome</keyword>
<evidence type="ECO:0000313" key="2">
    <source>
        <dbReference type="Proteomes" id="UP000334820"/>
    </source>
</evidence>
<gene>
    <name evidence="1" type="ORF">KTAU_14940</name>
</gene>
<evidence type="ECO:0000313" key="1">
    <source>
        <dbReference type="EMBL" id="GER82857.1"/>
    </source>
</evidence>
<accession>A0A5J4K878</accession>
<protein>
    <submittedName>
        <fullName evidence="1">Uncharacterized protein</fullName>
    </submittedName>
</protein>
<reference evidence="1 2" key="1">
    <citation type="journal article" date="2019" name="Int. J. Syst. Evol. Microbiol.">
        <title>Thermogemmatispora aurantia sp. nov. and Thermogemmatispora argillosa sp. nov., within the class Ktedonobacteria, and emended description of the genus Thermogemmatispora.</title>
        <authorList>
            <person name="Zheng Y."/>
            <person name="Wang C.M."/>
            <person name="Sakai Y."/>
            <person name="Abe K."/>
            <person name="Yokota A."/>
            <person name="Yabe S."/>
        </authorList>
    </citation>
    <scope>NUCLEOTIDE SEQUENCE [LARGE SCALE GENOMIC DNA]</scope>
    <source>
        <strain evidence="1 2">A1-2</strain>
    </source>
</reference>
<dbReference type="Proteomes" id="UP000334820">
    <property type="component" value="Unassembled WGS sequence"/>
</dbReference>
<organism evidence="1 2">
    <name type="scientific">Thermogemmatispora aurantia</name>
    <dbReference type="NCBI Taxonomy" id="2045279"/>
    <lineage>
        <taxon>Bacteria</taxon>
        <taxon>Bacillati</taxon>
        <taxon>Chloroflexota</taxon>
        <taxon>Ktedonobacteria</taxon>
        <taxon>Thermogemmatisporales</taxon>
        <taxon>Thermogemmatisporaceae</taxon>
        <taxon>Thermogemmatispora</taxon>
    </lineage>
</organism>
<sequence>MQEGWFKVRGKAGEKEAAAAHSWYACWGLLPLLFAVLFLAGAGSGWALTRALARLVVNSAGSMLKR</sequence>
<dbReference type="EMBL" id="BKZV01000002">
    <property type="protein sequence ID" value="GER82857.1"/>
    <property type="molecule type" value="Genomic_DNA"/>
</dbReference>
<dbReference type="AlphaFoldDB" id="A0A5J4K878"/>
<proteinExistence type="predicted"/>
<comment type="caution">
    <text evidence="1">The sequence shown here is derived from an EMBL/GenBank/DDBJ whole genome shotgun (WGS) entry which is preliminary data.</text>
</comment>